<name>A0ABR4QA69_9CEST</name>
<dbReference type="InterPro" id="IPR000996">
    <property type="entry name" value="Clathrin_L-chain"/>
</dbReference>
<proteinExistence type="inferred from homology"/>
<comment type="similarity">
    <text evidence="2 6">Belongs to the clathrin light chain family.</text>
</comment>
<gene>
    <name evidence="7" type="ORF">TcWFU_010177</name>
</gene>
<dbReference type="PANTHER" id="PTHR10639:SF7">
    <property type="entry name" value="CLATHRIN LIGHT CHAIN"/>
    <property type="match status" value="1"/>
</dbReference>
<evidence type="ECO:0000256" key="1">
    <source>
        <dbReference type="ARBA" id="ARBA00004180"/>
    </source>
</evidence>
<comment type="caution">
    <text evidence="7">The sequence shown here is derived from an EMBL/GenBank/DDBJ whole genome shotgun (WGS) entry which is preliminary data.</text>
</comment>
<dbReference type="Pfam" id="PF01086">
    <property type="entry name" value="Clathrin_lg_ch"/>
    <property type="match status" value="1"/>
</dbReference>
<comment type="subcellular location">
    <subcellularLocation>
        <location evidence="1 6">Cytoplasmic vesicle membrane</location>
        <topology evidence="1 6">Peripheral membrane protein</topology>
        <orientation evidence="1 6">Cytoplasmic side</orientation>
    </subcellularLocation>
    <subcellularLocation>
        <location evidence="6">Membrane</location>
        <location evidence="6">Coated pit</location>
        <topology evidence="6">Peripheral membrane protein</topology>
        <orientation evidence="6">Cytoplasmic side</orientation>
    </subcellularLocation>
    <text evidence="6">Cytoplasmic face of coated pits and vesicles.</text>
</comment>
<evidence type="ECO:0000256" key="3">
    <source>
        <dbReference type="ARBA" id="ARBA00023136"/>
    </source>
</evidence>
<dbReference type="PANTHER" id="PTHR10639">
    <property type="entry name" value="CLATHRIN LIGHT CHAIN"/>
    <property type="match status" value="1"/>
</dbReference>
<dbReference type="Proteomes" id="UP001651158">
    <property type="component" value="Unassembled WGS sequence"/>
</dbReference>
<evidence type="ECO:0000313" key="8">
    <source>
        <dbReference type="Proteomes" id="UP001651158"/>
    </source>
</evidence>
<comment type="function">
    <text evidence="6">Clathrin is the major protein of the polyhedral coat of coated pits and vesicles.</text>
</comment>
<evidence type="ECO:0000256" key="6">
    <source>
        <dbReference type="RuleBase" id="RU363137"/>
    </source>
</evidence>
<keyword evidence="5 6" id="KW-0968">Cytoplasmic vesicle</keyword>
<evidence type="ECO:0000313" key="7">
    <source>
        <dbReference type="EMBL" id="KAL5106468.1"/>
    </source>
</evidence>
<protein>
    <recommendedName>
        <fullName evidence="6">Clathrin light chain</fullName>
    </recommendedName>
</protein>
<sequence>MSHFPMDELTSVFLSRGKDELKDLEASISYTPFGIDLQNLEESNDAESFRQQSLDDEPDSVKQWRREYHTNIEKKDANEAMRDKAMRDGAAKELAEWQTWHKKNLVEAHKQNLAHEEELQAQRDKTMLLSQSVSKVNSSDSAIWERVCQLCDLTVSTSSGDSVFLKSTVGASSNKDVTRFRSLLLSLKNNPPRVCH</sequence>
<keyword evidence="8" id="KW-1185">Reference proteome</keyword>
<evidence type="ECO:0000256" key="5">
    <source>
        <dbReference type="ARBA" id="ARBA00023329"/>
    </source>
</evidence>
<organism evidence="7 8">
    <name type="scientific">Taenia crassiceps</name>
    <dbReference type="NCBI Taxonomy" id="6207"/>
    <lineage>
        <taxon>Eukaryota</taxon>
        <taxon>Metazoa</taxon>
        <taxon>Spiralia</taxon>
        <taxon>Lophotrochozoa</taxon>
        <taxon>Platyhelminthes</taxon>
        <taxon>Cestoda</taxon>
        <taxon>Eucestoda</taxon>
        <taxon>Cyclophyllidea</taxon>
        <taxon>Taeniidae</taxon>
        <taxon>Taenia</taxon>
    </lineage>
</organism>
<evidence type="ECO:0000256" key="2">
    <source>
        <dbReference type="ARBA" id="ARBA00005263"/>
    </source>
</evidence>
<keyword evidence="4 6" id="KW-0168">Coated pit</keyword>
<evidence type="ECO:0000256" key="4">
    <source>
        <dbReference type="ARBA" id="ARBA00023176"/>
    </source>
</evidence>
<keyword evidence="3 6" id="KW-0472">Membrane</keyword>
<reference evidence="7 8" key="1">
    <citation type="journal article" date="2022" name="Front. Cell. Infect. Microbiol.">
        <title>The Genomes of Two Strains of Taenia crassiceps the Animal Model for the Study of Human Cysticercosis.</title>
        <authorList>
            <person name="Bobes R.J."/>
            <person name="Estrada K."/>
            <person name="Rios-Valencia D.G."/>
            <person name="Calderon-Gallegos A."/>
            <person name="de la Torre P."/>
            <person name="Carrero J.C."/>
            <person name="Sanchez-Flores A."/>
            <person name="Laclette J.P."/>
        </authorList>
    </citation>
    <scope>NUCLEOTIDE SEQUENCE [LARGE SCALE GENOMIC DNA]</scope>
    <source>
        <strain evidence="7">WFUcys</strain>
    </source>
</reference>
<dbReference type="EMBL" id="JAKROA010000006">
    <property type="protein sequence ID" value="KAL5106468.1"/>
    <property type="molecule type" value="Genomic_DNA"/>
</dbReference>
<accession>A0ABR4QA69</accession>